<reference evidence="1 2" key="1">
    <citation type="submission" date="2013-02" db="EMBL/GenBank/DDBJ databases">
        <title>The Genome Sequence of Acinetobacter schindleri CIP 107287.</title>
        <authorList>
            <consortium name="The Broad Institute Genome Sequencing Platform"/>
            <consortium name="The Broad Institute Genome Sequencing Center for Infectious Disease"/>
            <person name="Cerqueira G."/>
            <person name="Feldgarden M."/>
            <person name="Courvalin P."/>
            <person name="Perichon B."/>
            <person name="Grillot-Courvalin C."/>
            <person name="Clermont D."/>
            <person name="Rocha E."/>
            <person name="Yoon E.-J."/>
            <person name="Nemec A."/>
            <person name="Walker B."/>
            <person name="Young S.K."/>
            <person name="Zeng Q."/>
            <person name="Gargeya S."/>
            <person name="Fitzgerald M."/>
            <person name="Haas B."/>
            <person name="Abouelleil A."/>
            <person name="Alvarado L."/>
            <person name="Arachchi H.M."/>
            <person name="Berlin A.M."/>
            <person name="Chapman S.B."/>
            <person name="Dewar J."/>
            <person name="Goldberg J."/>
            <person name="Griggs A."/>
            <person name="Gujja S."/>
            <person name="Hansen M."/>
            <person name="Howarth C."/>
            <person name="Imamovic A."/>
            <person name="Larimer J."/>
            <person name="McCowan C."/>
            <person name="Murphy C."/>
            <person name="Neiman D."/>
            <person name="Pearson M."/>
            <person name="Priest M."/>
            <person name="Roberts A."/>
            <person name="Saif S."/>
            <person name="Shea T."/>
            <person name="Sisk P."/>
            <person name="Sykes S."/>
            <person name="Wortman J."/>
            <person name="Nusbaum C."/>
            <person name="Birren B."/>
        </authorList>
    </citation>
    <scope>NUCLEOTIDE SEQUENCE [LARGE SCALE GENOMIC DNA]</scope>
    <source>
        <strain evidence="1 2">CIP 107287</strain>
    </source>
</reference>
<name>N9AFW0_9GAMM</name>
<dbReference type="PATRIC" id="fig|1217988.3.peg.1016"/>
<keyword evidence="1" id="KW-0030">Aminoacyl-tRNA synthetase</keyword>
<sequence>MRFGISNSMVLAADNGDGVWVISPESGSKPGDKVS</sequence>
<dbReference type="AlphaFoldDB" id="N9AFW0"/>
<dbReference type="Gene3D" id="2.40.50.140">
    <property type="entry name" value="Nucleic acid-binding proteins"/>
    <property type="match status" value="1"/>
</dbReference>
<dbReference type="SUPFAM" id="SSF50249">
    <property type="entry name" value="Nucleic acid-binding proteins"/>
    <property type="match status" value="1"/>
</dbReference>
<protein>
    <submittedName>
        <fullName evidence="1">Methionyl-tRNA synthetase</fullName>
    </submittedName>
</protein>
<comment type="caution">
    <text evidence="1">The sequence shown here is derived from an EMBL/GenBank/DDBJ whole genome shotgun (WGS) entry which is preliminary data.</text>
</comment>
<dbReference type="InterPro" id="IPR012340">
    <property type="entry name" value="NA-bd_OB-fold"/>
</dbReference>
<dbReference type="EMBL" id="APPQ01000024">
    <property type="protein sequence ID" value="ENV44974.1"/>
    <property type="molecule type" value="Genomic_DNA"/>
</dbReference>
<accession>N9AFW0</accession>
<organism evidence="1 2">
    <name type="scientific">Acinetobacter schindleri CIP 107287</name>
    <dbReference type="NCBI Taxonomy" id="1217988"/>
    <lineage>
        <taxon>Bacteria</taxon>
        <taxon>Pseudomonadati</taxon>
        <taxon>Pseudomonadota</taxon>
        <taxon>Gammaproteobacteria</taxon>
        <taxon>Moraxellales</taxon>
        <taxon>Moraxellaceae</taxon>
        <taxon>Acinetobacter</taxon>
    </lineage>
</organism>
<dbReference type="GO" id="GO:0004812">
    <property type="term" value="F:aminoacyl-tRNA ligase activity"/>
    <property type="evidence" value="ECO:0007669"/>
    <property type="project" value="UniProtKB-KW"/>
</dbReference>
<evidence type="ECO:0000313" key="2">
    <source>
        <dbReference type="Proteomes" id="UP000018440"/>
    </source>
</evidence>
<proteinExistence type="predicted"/>
<keyword evidence="1" id="KW-0436">Ligase</keyword>
<dbReference type="HOGENOM" id="CLU_3362748_0_0_6"/>
<gene>
    <name evidence="1" type="ORF">F955_01057</name>
</gene>
<evidence type="ECO:0000313" key="1">
    <source>
        <dbReference type="EMBL" id="ENV44974.1"/>
    </source>
</evidence>
<dbReference type="Proteomes" id="UP000018440">
    <property type="component" value="Unassembled WGS sequence"/>
</dbReference>